<dbReference type="Proteomes" id="UP000823674">
    <property type="component" value="Chromosome A04"/>
</dbReference>
<accession>A0ABQ7MP51</accession>
<evidence type="ECO:0008006" key="3">
    <source>
        <dbReference type="Google" id="ProtNLM"/>
    </source>
</evidence>
<name>A0ABQ7MP51_BRACM</name>
<proteinExistence type="predicted"/>
<dbReference type="EMBL" id="JADBGQ010000004">
    <property type="protein sequence ID" value="KAG5400519.1"/>
    <property type="molecule type" value="Genomic_DNA"/>
</dbReference>
<comment type="caution">
    <text evidence="1">The sequence shown here is derived from an EMBL/GenBank/DDBJ whole genome shotgun (WGS) entry which is preliminary data.</text>
</comment>
<keyword evidence="2" id="KW-1185">Reference proteome</keyword>
<evidence type="ECO:0000313" key="1">
    <source>
        <dbReference type="EMBL" id="KAG5400519.1"/>
    </source>
</evidence>
<sequence>KSNFLEARSYKTSSLAWRSIVQTQKLIQRGARWLTGVWRWGTCLCMEGSLVNDEQNSTPTGPGTSLFPDLLLKDLFIAGTKLWDVQKIQNLVQQEDVSRILTLTIRPSWFGAHDVQNSLISKLWKLKIPPKLKIFWWKILHNGL</sequence>
<evidence type="ECO:0000313" key="2">
    <source>
        <dbReference type="Proteomes" id="UP000823674"/>
    </source>
</evidence>
<gene>
    <name evidence="1" type="primary">A04g503550.1_BraROA</name>
    <name evidence="1" type="ORF">IGI04_015126</name>
</gene>
<feature type="non-terminal residue" evidence="1">
    <location>
        <position position="1"/>
    </location>
</feature>
<protein>
    <recommendedName>
        <fullName evidence="3">Reverse transcriptase zinc-binding domain-containing protein</fullName>
    </recommendedName>
</protein>
<organism evidence="1 2">
    <name type="scientific">Brassica rapa subsp. trilocularis</name>
    <dbReference type="NCBI Taxonomy" id="1813537"/>
    <lineage>
        <taxon>Eukaryota</taxon>
        <taxon>Viridiplantae</taxon>
        <taxon>Streptophyta</taxon>
        <taxon>Embryophyta</taxon>
        <taxon>Tracheophyta</taxon>
        <taxon>Spermatophyta</taxon>
        <taxon>Magnoliopsida</taxon>
        <taxon>eudicotyledons</taxon>
        <taxon>Gunneridae</taxon>
        <taxon>Pentapetalae</taxon>
        <taxon>rosids</taxon>
        <taxon>malvids</taxon>
        <taxon>Brassicales</taxon>
        <taxon>Brassicaceae</taxon>
        <taxon>Brassiceae</taxon>
        <taxon>Brassica</taxon>
    </lineage>
</organism>
<reference evidence="1 2" key="1">
    <citation type="submission" date="2021-03" db="EMBL/GenBank/DDBJ databases">
        <authorList>
            <person name="King G.J."/>
            <person name="Bancroft I."/>
            <person name="Baten A."/>
            <person name="Bloomfield J."/>
            <person name="Borpatragohain P."/>
            <person name="He Z."/>
            <person name="Irish N."/>
            <person name="Irwin J."/>
            <person name="Liu K."/>
            <person name="Mauleon R.P."/>
            <person name="Moore J."/>
            <person name="Morris R."/>
            <person name="Ostergaard L."/>
            <person name="Wang B."/>
            <person name="Wells R."/>
        </authorList>
    </citation>
    <scope>NUCLEOTIDE SEQUENCE [LARGE SCALE GENOMIC DNA]</scope>
    <source>
        <strain evidence="1">R-o-18</strain>
        <tissue evidence="1">Leaf</tissue>
    </source>
</reference>
<feature type="non-terminal residue" evidence="1">
    <location>
        <position position="144"/>
    </location>
</feature>